<dbReference type="GeneID" id="30196478"/>
<dbReference type="Proteomes" id="UP000094819">
    <property type="component" value="Unassembled WGS sequence"/>
</dbReference>
<evidence type="ECO:0000313" key="1">
    <source>
        <dbReference type="EMBL" id="ODN86573.1"/>
    </source>
</evidence>
<evidence type="ECO:0000313" key="2">
    <source>
        <dbReference type="Proteomes" id="UP000094819"/>
    </source>
</evidence>
<sequence length="288" mass="32925">MPKKTYQITTLSPLPVEIRLQILDDLDLVTDKSALAVFARLSRSFHQKTIPKLYHSVSLSARNATQFFSGLPRQSVMISRAEGQASLSEEERQSWWEGKLQDKRSSTARRLCLLGFVRELVFEDLFAIRACDQADRALGSLGLAKPPESWYPPEARYWPHPQPYYVFHGDVPLNIRFRVFIPQNPYEGVSAESVPKHWQQLFIAKLSKQCSTLSLPQPEPGSEMFNHFGSMFACISSKPVLCFEDVDPSVFLPIAAYRIQPLVILRLRDEKDCREPHWTGVLKCLRSC</sequence>
<reference evidence="1 2" key="1">
    <citation type="submission" date="2016-06" db="EMBL/GenBank/DDBJ databases">
        <title>Evolution of pathogenesis and genome organization in the Tremellales.</title>
        <authorList>
            <person name="Cuomo C."/>
            <person name="Litvintseva A."/>
            <person name="Heitman J."/>
            <person name="Chen Y."/>
            <person name="Sun S."/>
            <person name="Springer D."/>
            <person name="Dromer F."/>
            <person name="Young S."/>
            <person name="Zeng Q."/>
            <person name="Chapman S."/>
            <person name="Gujja S."/>
            <person name="Saif S."/>
            <person name="Birren B."/>
        </authorList>
    </citation>
    <scope>NUCLEOTIDE SEQUENCE [LARGE SCALE GENOMIC DNA]</scope>
    <source>
        <strain evidence="1 2">CBS 7118</strain>
    </source>
</reference>
<dbReference type="RefSeq" id="XP_019028756.1">
    <property type="nucleotide sequence ID" value="XM_019179275.1"/>
</dbReference>
<dbReference type="AlphaFoldDB" id="A0A1E3ID92"/>
<protein>
    <recommendedName>
        <fullName evidence="3">F-box domain-containing protein</fullName>
    </recommendedName>
</protein>
<name>A0A1E3ID92_9TREE</name>
<dbReference type="EMBL" id="AWGH01000031">
    <property type="protein sequence ID" value="ODN86573.1"/>
    <property type="molecule type" value="Genomic_DNA"/>
</dbReference>
<evidence type="ECO:0008006" key="3">
    <source>
        <dbReference type="Google" id="ProtNLM"/>
    </source>
</evidence>
<accession>A0A1E3ID92</accession>
<proteinExistence type="predicted"/>
<gene>
    <name evidence="1" type="ORF">L198_07267</name>
</gene>
<comment type="caution">
    <text evidence="1">The sequence shown here is derived from an EMBL/GenBank/DDBJ whole genome shotgun (WGS) entry which is preliminary data.</text>
</comment>
<keyword evidence="2" id="KW-1185">Reference proteome</keyword>
<organism evidence="1 2">
    <name type="scientific">Cryptococcus wingfieldii CBS 7118</name>
    <dbReference type="NCBI Taxonomy" id="1295528"/>
    <lineage>
        <taxon>Eukaryota</taxon>
        <taxon>Fungi</taxon>
        <taxon>Dikarya</taxon>
        <taxon>Basidiomycota</taxon>
        <taxon>Agaricomycotina</taxon>
        <taxon>Tremellomycetes</taxon>
        <taxon>Tremellales</taxon>
        <taxon>Cryptococcaceae</taxon>
        <taxon>Cryptococcus</taxon>
    </lineage>
</organism>
<dbReference type="OrthoDB" id="2577069at2759"/>